<proteinExistence type="predicted"/>
<dbReference type="PANTHER" id="PTHR43433">
    <property type="entry name" value="HYDROLASE, ALPHA/BETA FOLD FAMILY PROTEIN"/>
    <property type="match status" value="1"/>
</dbReference>
<organism evidence="2 3">
    <name type="scientific">Actinoallomurus spadix</name>
    <dbReference type="NCBI Taxonomy" id="79912"/>
    <lineage>
        <taxon>Bacteria</taxon>
        <taxon>Bacillati</taxon>
        <taxon>Actinomycetota</taxon>
        <taxon>Actinomycetes</taxon>
        <taxon>Streptosporangiales</taxon>
        <taxon>Thermomonosporaceae</taxon>
        <taxon>Actinoallomurus</taxon>
    </lineage>
</organism>
<dbReference type="Pfam" id="PF12697">
    <property type="entry name" value="Abhydrolase_6"/>
    <property type="match status" value="1"/>
</dbReference>
<accession>A0ABN0W276</accession>
<evidence type="ECO:0000313" key="3">
    <source>
        <dbReference type="Proteomes" id="UP001501822"/>
    </source>
</evidence>
<evidence type="ECO:0000259" key="1">
    <source>
        <dbReference type="Pfam" id="PF12697"/>
    </source>
</evidence>
<dbReference type="GO" id="GO:0016787">
    <property type="term" value="F:hydrolase activity"/>
    <property type="evidence" value="ECO:0007669"/>
    <property type="project" value="UniProtKB-KW"/>
</dbReference>
<evidence type="ECO:0000313" key="2">
    <source>
        <dbReference type="EMBL" id="GAA0323249.1"/>
    </source>
</evidence>
<dbReference type="InterPro" id="IPR029058">
    <property type="entry name" value="AB_hydrolase_fold"/>
</dbReference>
<dbReference type="SUPFAM" id="SSF53474">
    <property type="entry name" value="alpha/beta-Hydrolases"/>
    <property type="match status" value="1"/>
</dbReference>
<keyword evidence="2" id="KW-0378">Hydrolase</keyword>
<reference evidence="2 3" key="1">
    <citation type="journal article" date="2019" name="Int. J. Syst. Evol. Microbiol.">
        <title>The Global Catalogue of Microorganisms (GCM) 10K type strain sequencing project: providing services to taxonomists for standard genome sequencing and annotation.</title>
        <authorList>
            <consortium name="The Broad Institute Genomics Platform"/>
            <consortium name="The Broad Institute Genome Sequencing Center for Infectious Disease"/>
            <person name="Wu L."/>
            <person name="Ma J."/>
        </authorList>
    </citation>
    <scope>NUCLEOTIDE SEQUENCE [LARGE SCALE GENOMIC DNA]</scope>
    <source>
        <strain evidence="2 3">JCM 3146</strain>
    </source>
</reference>
<dbReference type="EMBL" id="BAAABM010000007">
    <property type="protein sequence ID" value="GAA0323249.1"/>
    <property type="molecule type" value="Genomic_DNA"/>
</dbReference>
<dbReference type="PANTHER" id="PTHR43433:SF5">
    <property type="entry name" value="AB HYDROLASE-1 DOMAIN-CONTAINING PROTEIN"/>
    <property type="match status" value="1"/>
</dbReference>
<dbReference type="InterPro" id="IPR000073">
    <property type="entry name" value="AB_hydrolase_1"/>
</dbReference>
<dbReference type="Proteomes" id="UP001501822">
    <property type="component" value="Unassembled WGS sequence"/>
</dbReference>
<feature type="domain" description="AB hydrolase-1" evidence="1">
    <location>
        <begin position="42"/>
        <end position="259"/>
    </location>
</feature>
<dbReference type="RefSeq" id="WP_252799729.1">
    <property type="nucleotide sequence ID" value="NZ_BAAABM010000007.1"/>
</dbReference>
<sequence>MTASTGTSAAASTVVSADGTPIAFTRIGAGPAVILVDGALCHRGFGPMRKLAEELKSDFTVYTYDRRGRGESGDAPSYDPAREVEDLAALIEEAGGSAHVCGLSSGAALALEAARSGLPIDRLALYEAPFIVDDSRTPAPDDYLPGLERAIAAGRPGDAVRRFMRLVGMPAVMVSMMRFMPGWSKLKKVAHTLPYDGVLVNEFQQGRPLPADRWASVTVPTAVIDGGKSPAWMRNANAALAAAVPGSAYRTLPGQTHMVKAAVLAPALVEHFTA</sequence>
<name>A0ABN0W276_9ACTN</name>
<dbReference type="Gene3D" id="3.40.50.1820">
    <property type="entry name" value="alpha/beta hydrolase"/>
    <property type="match status" value="1"/>
</dbReference>
<keyword evidence="3" id="KW-1185">Reference proteome</keyword>
<dbReference type="InterPro" id="IPR050471">
    <property type="entry name" value="AB_hydrolase"/>
</dbReference>
<protein>
    <submittedName>
        <fullName evidence="2">Alpha/beta hydrolase</fullName>
    </submittedName>
</protein>
<comment type="caution">
    <text evidence="2">The sequence shown here is derived from an EMBL/GenBank/DDBJ whole genome shotgun (WGS) entry which is preliminary data.</text>
</comment>
<gene>
    <name evidence="2" type="ORF">GCM10010151_11370</name>
</gene>